<gene>
    <name evidence="1" type="ORF">LCGC14_2051920</name>
</gene>
<proteinExistence type="predicted"/>
<protein>
    <submittedName>
        <fullName evidence="1">Uncharacterized protein</fullName>
    </submittedName>
</protein>
<evidence type="ECO:0000313" key="1">
    <source>
        <dbReference type="EMBL" id="KKL75739.1"/>
    </source>
</evidence>
<accession>A0A0F9ENU9</accession>
<dbReference type="EMBL" id="LAZR01024264">
    <property type="protein sequence ID" value="KKL75739.1"/>
    <property type="molecule type" value="Genomic_DNA"/>
</dbReference>
<sequence>MTWQDKKEPKIKYHFHTGKIIKKIKILGYQYLSRGEIGKLESEIIDGKRFYYVKHDLGRSKFSQKKNNFKKAEYWEEDIDWNTNWVEKRKPKDKIIFNTKIETPRDTLMRSTGMKLGKEDIHFFNVDKSNVIRDLQLKEGDKLKVTIEVQKR</sequence>
<name>A0A0F9ENU9_9ZZZZ</name>
<dbReference type="AlphaFoldDB" id="A0A0F9ENU9"/>
<organism evidence="1">
    <name type="scientific">marine sediment metagenome</name>
    <dbReference type="NCBI Taxonomy" id="412755"/>
    <lineage>
        <taxon>unclassified sequences</taxon>
        <taxon>metagenomes</taxon>
        <taxon>ecological metagenomes</taxon>
    </lineage>
</organism>
<comment type="caution">
    <text evidence="1">The sequence shown here is derived from an EMBL/GenBank/DDBJ whole genome shotgun (WGS) entry which is preliminary data.</text>
</comment>
<reference evidence="1" key="1">
    <citation type="journal article" date="2015" name="Nature">
        <title>Complex archaea that bridge the gap between prokaryotes and eukaryotes.</title>
        <authorList>
            <person name="Spang A."/>
            <person name="Saw J.H."/>
            <person name="Jorgensen S.L."/>
            <person name="Zaremba-Niedzwiedzka K."/>
            <person name="Martijn J."/>
            <person name="Lind A.E."/>
            <person name="van Eijk R."/>
            <person name="Schleper C."/>
            <person name="Guy L."/>
            <person name="Ettema T.J."/>
        </authorList>
    </citation>
    <scope>NUCLEOTIDE SEQUENCE</scope>
</reference>